<dbReference type="Gene3D" id="3.80.10.10">
    <property type="entry name" value="Ribonuclease Inhibitor"/>
    <property type="match status" value="2"/>
</dbReference>
<keyword evidence="12" id="KW-0325">Glycoprotein</keyword>
<keyword evidence="13" id="KW-0379">Hydroxylation</keyword>
<evidence type="ECO:0000256" key="3">
    <source>
        <dbReference type="ARBA" id="ARBA00009592"/>
    </source>
</evidence>
<feature type="region of interest" description="Disordered" evidence="15">
    <location>
        <begin position="373"/>
        <end position="395"/>
    </location>
</feature>
<dbReference type="PANTHER" id="PTHR32093">
    <property type="entry name" value="LEUCINE-RICH REPEAT EXTENSIN-LIKE PROTEIN 3-RELATED"/>
    <property type="match status" value="1"/>
</dbReference>
<evidence type="ECO:0000256" key="6">
    <source>
        <dbReference type="ARBA" id="ARBA00022614"/>
    </source>
</evidence>
<dbReference type="InterPro" id="IPR051582">
    <property type="entry name" value="LRR_extensin-like_regulator"/>
</dbReference>
<keyword evidence="9" id="KW-0677">Repeat</keyword>
<evidence type="ECO:0000256" key="7">
    <source>
        <dbReference type="ARBA" id="ARBA00022692"/>
    </source>
</evidence>
<feature type="chain" id="PRO_5044815873" description="Cell wall hydroxyproline-rich glycoprotein" evidence="16">
    <location>
        <begin position="31"/>
        <end position="395"/>
    </location>
</feature>
<evidence type="ECO:0000313" key="18">
    <source>
        <dbReference type="Proteomes" id="UP001634007"/>
    </source>
</evidence>
<dbReference type="FunFam" id="3.80.10.10:FF:000224">
    <property type="entry name" value="Leucine-rich repeat extensin-like protein 1"/>
    <property type="match status" value="1"/>
</dbReference>
<dbReference type="Proteomes" id="UP001634007">
    <property type="component" value="Unassembled WGS sequence"/>
</dbReference>
<gene>
    <name evidence="17" type="ORF">ACJRO7_031990</name>
</gene>
<keyword evidence="8 16" id="KW-0732">Signal</keyword>
<evidence type="ECO:0000256" key="15">
    <source>
        <dbReference type="SAM" id="MobiDB-lite"/>
    </source>
</evidence>
<sequence>MGRNPRDRLSLALLAIVLSITFSSLTRSHAQQPPLSFPPSFPNPRLFNAYIALQAWKHAITSDPKNITGNWCGPEVCNYTRVFCAPAPGDPHNLTTVAGIDLNHGNISGSLPEDLGLLADLALFHINSNRFHGTLPESFRKLRLLFELDVSNNLLSGKFPTVVFDLPSLKFLDIRFNRYRGKVPARVFDLKLDALFINNNNFSFSLPPNIGNSPVSVIVIANNNLNSCLPSSISNMSKTLNQIIITNSGLTGCLPPDIGALKNVTVFDVSGNDLVGKLPDTIGHMRALEQLNVAHNKLSGDIPKSICSLPKLQNFTYSDNYFCGEPEICLKLQNEDDRENCIPDRPLQRSAEECDDFYSHPVDCGAYGCWPRSRSSSPPLQSPSPAPSLPANFHY</sequence>
<dbReference type="EMBL" id="JBJKBG010000008">
    <property type="protein sequence ID" value="KAL3727169.1"/>
    <property type="molecule type" value="Genomic_DNA"/>
</dbReference>
<reference evidence="17 18" key="1">
    <citation type="submission" date="2024-11" db="EMBL/GenBank/DDBJ databases">
        <title>Chromosome-level genome assembly of Eucalyptus globulus Labill. provides insights into its genome evolution.</title>
        <authorList>
            <person name="Li X."/>
        </authorList>
    </citation>
    <scope>NUCLEOTIDE SEQUENCE [LARGE SCALE GENOMIC DNA]</scope>
    <source>
        <strain evidence="17">CL2024</strain>
        <tissue evidence="17">Fresh tender leaves</tissue>
    </source>
</reference>
<evidence type="ECO:0000256" key="16">
    <source>
        <dbReference type="SAM" id="SignalP"/>
    </source>
</evidence>
<dbReference type="AlphaFoldDB" id="A0ABD3JLD6"/>
<comment type="similarity">
    <text evidence="3">Belongs to the RLP family.</text>
</comment>
<evidence type="ECO:0000256" key="5">
    <source>
        <dbReference type="ARBA" id="ARBA00022525"/>
    </source>
</evidence>
<evidence type="ECO:0000256" key="4">
    <source>
        <dbReference type="ARBA" id="ARBA00022512"/>
    </source>
</evidence>
<dbReference type="SUPFAM" id="SSF52058">
    <property type="entry name" value="L domain-like"/>
    <property type="match status" value="1"/>
</dbReference>
<evidence type="ECO:0000256" key="13">
    <source>
        <dbReference type="ARBA" id="ARBA00023278"/>
    </source>
</evidence>
<dbReference type="Pfam" id="PF00560">
    <property type="entry name" value="LRR_1"/>
    <property type="match status" value="2"/>
</dbReference>
<evidence type="ECO:0000256" key="2">
    <source>
        <dbReference type="ARBA" id="ARBA00004479"/>
    </source>
</evidence>
<dbReference type="PANTHER" id="PTHR32093:SF121">
    <property type="entry name" value="LEUCINE-RICH REPEAT EXTENSIN-LIKE PROTEIN 6"/>
    <property type="match status" value="1"/>
</dbReference>
<dbReference type="InterPro" id="IPR001611">
    <property type="entry name" value="Leu-rich_rpt"/>
</dbReference>
<accession>A0ABD3JLD6</accession>
<keyword evidence="5" id="KW-0964">Secreted</keyword>
<comment type="caution">
    <text evidence="17">The sequence shown here is derived from an EMBL/GenBank/DDBJ whole genome shotgun (WGS) entry which is preliminary data.</text>
</comment>
<proteinExistence type="inferred from homology"/>
<keyword evidence="6" id="KW-0433">Leucine-rich repeat</keyword>
<evidence type="ECO:0000256" key="11">
    <source>
        <dbReference type="ARBA" id="ARBA00023136"/>
    </source>
</evidence>
<organism evidence="17 18">
    <name type="scientific">Eucalyptus globulus</name>
    <name type="common">Tasmanian blue gum</name>
    <dbReference type="NCBI Taxonomy" id="34317"/>
    <lineage>
        <taxon>Eukaryota</taxon>
        <taxon>Viridiplantae</taxon>
        <taxon>Streptophyta</taxon>
        <taxon>Embryophyta</taxon>
        <taxon>Tracheophyta</taxon>
        <taxon>Spermatophyta</taxon>
        <taxon>Magnoliopsida</taxon>
        <taxon>eudicotyledons</taxon>
        <taxon>Gunneridae</taxon>
        <taxon>Pentapetalae</taxon>
        <taxon>rosids</taxon>
        <taxon>malvids</taxon>
        <taxon>Myrtales</taxon>
        <taxon>Myrtaceae</taxon>
        <taxon>Myrtoideae</taxon>
        <taxon>Eucalypteae</taxon>
        <taxon>Eucalyptus</taxon>
    </lineage>
</organism>
<evidence type="ECO:0000256" key="9">
    <source>
        <dbReference type="ARBA" id="ARBA00022737"/>
    </source>
</evidence>
<dbReference type="Pfam" id="PF13855">
    <property type="entry name" value="LRR_8"/>
    <property type="match status" value="1"/>
</dbReference>
<keyword evidence="7" id="KW-0812">Transmembrane</keyword>
<evidence type="ECO:0000256" key="1">
    <source>
        <dbReference type="ARBA" id="ARBA00004191"/>
    </source>
</evidence>
<comment type="subcellular location">
    <subcellularLocation>
        <location evidence="2">Membrane</location>
        <topology evidence="2">Single-pass type I membrane protein</topology>
    </subcellularLocation>
    <subcellularLocation>
        <location evidence="1">Secreted</location>
        <location evidence="1">Cell wall</location>
    </subcellularLocation>
</comment>
<keyword evidence="18" id="KW-1185">Reference proteome</keyword>
<dbReference type="GO" id="GO:0016020">
    <property type="term" value="C:membrane"/>
    <property type="evidence" value="ECO:0007669"/>
    <property type="project" value="UniProtKB-SubCell"/>
</dbReference>
<evidence type="ECO:0000256" key="12">
    <source>
        <dbReference type="ARBA" id="ARBA00023180"/>
    </source>
</evidence>
<keyword evidence="10" id="KW-1133">Transmembrane helix</keyword>
<feature type="signal peptide" evidence="16">
    <location>
        <begin position="1"/>
        <end position="30"/>
    </location>
</feature>
<evidence type="ECO:0000256" key="8">
    <source>
        <dbReference type="ARBA" id="ARBA00022729"/>
    </source>
</evidence>
<dbReference type="FunFam" id="3.80.10.10:FF:000041">
    <property type="entry name" value="LRR receptor-like serine/threonine-protein kinase ERECTA"/>
    <property type="match status" value="1"/>
</dbReference>
<protein>
    <recommendedName>
        <fullName evidence="14">Cell wall hydroxyproline-rich glycoprotein</fullName>
    </recommendedName>
</protein>
<keyword evidence="4" id="KW-0134">Cell wall</keyword>
<dbReference type="InterPro" id="IPR032675">
    <property type="entry name" value="LRR_dom_sf"/>
</dbReference>
<name>A0ABD3JLD6_EUCGL</name>
<keyword evidence="11" id="KW-0472">Membrane</keyword>
<evidence type="ECO:0000256" key="14">
    <source>
        <dbReference type="ARBA" id="ARBA00041871"/>
    </source>
</evidence>
<evidence type="ECO:0000256" key="10">
    <source>
        <dbReference type="ARBA" id="ARBA00022989"/>
    </source>
</evidence>
<evidence type="ECO:0000313" key="17">
    <source>
        <dbReference type="EMBL" id="KAL3727169.1"/>
    </source>
</evidence>